<protein>
    <submittedName>
        <fullName evidence="2">Uncharacterized protein</fullName>
    </submittedName>
</protein>
<feature type="compositionally biased region" description="Low complexity" evidence="1">
    <location>
        <begin position="79"/>
        <end position="89"/>
    </location>
</feature>
<feature type="region of interest" description="Disordered" evidence="1">
    <location>
        <begin position="62"/>
        <end position="89"/>
    </location>
</feature>
<dbReference type="EMBL" id="AZHF01000001">
    <property type="protein sequence ID" value="OAA81784.1"/>
    <property type="molecule type" value="Genomic_DNA"/>
</dbReference>
<dbReference type="Proteomes" id="UP000076881">
    <property type="component" value="Unassembled WGS sequence"/>
</dbReference>
<proteinExistence type="predicted"/>
<evidence type="ECO:0000313" key="3">
    <source>
        <dbReference type="Proteomes" id="UP000076881"/>
    </source>
</evidence>
<dbReference type="OrthoDB" id="10393562at2759"/>
<comment type="caution">
    <text evidence="2">The sequence shown here is derived from an EMBL/GenBank/DDBJ whole genome shotgun (WGS) entry which is preliminary data.</text>
</comment>
<dbReference type="AlphaFoldDB" id="A0A168KJH8"/>
<evidence type="ECO:0000313" key="2">
    <source>
        <dbReference type="EMBL" id="OAA81784.1"/>
    </source>
</evidence>
<organism evidence="2 3">
    <name type="scientific">Akanthomyces lecanii RCEF 1005</name>
    <dbReference type="NCBI Taxonomy" id="1081108"/>
    <lineage>
        <taxon>Eukaryota</taxon>
        <taxon>Fungi</taxon>
        <taxon>Dikarya</taxon>
        <taxon>Ascomycota</taxon>
        <taxon>Pezizomycotina</taxon>
        <taxon>Sordariomycetes</taxon>
        <taxon>Hypocreomycetidae</taxon>
        <taxon>Hypocreales</taxon>
        <taxon>Cordycipitaceae</taxon>
        <taxon>Akanthomyces</taxon>
        <taxon>Cordyceps confragosa</taxon>
    </lineage>
</organism>
<sequence length="89" mass="9250">MMASSANTSVVANCGCSPECTHRCSRVETQDRLRAERLGLMLAATDASIVALQAKQSYITTCNPPEQMSNGAGKDSTKNANGSAANGNN</sequence>
<name>A0A168KJH8_CORDF</name>
<reference evidence="2 3" key="1">
    <citation type="journal article" date="2016" name="Genome Biol. Evol.">
        <title>Divergent and convergent evolution of fungal pathogenicity.</title>
        <authorList>
            <person name="Shang Y."/>
            <person name="Xiao G."/>
            <person name="Zheng P."/>
            <person name="Cen K."/>
            <person name="Zhan S."/>
            <person name="Wang C."/>
        </authorList>
    </citation>
    <scope>NUCLEOTIDE SEQUENCE [LARGE SCALE GENOMIC DNA]</scope>
    <source>
        <strain evidence="2 3">RCEF 1005</strain>
    </source>
</reference>
<keyword evidence="3" id="KW-1185">Reference proteome</keyword>
<accession>A0A168KJH8</accession>
<evidence type="ECO:0000256" key="1">
    <source>
        <dbReference type="SAM" id="MobiDB-lite"/>
    </source>
</evidence>
<gene>
    <name evidence="2" type="ORF">LEL_01329</name>
</gene>